<sequence>MDSDAIVSLTGSDFNYHYKELPTRCSDSEIQNYISRTRDLIDPIARAFEDAHNTEWFIRSYLALKYVLGSTVLANSAEYAEERNPAGDPALSAILYATEL</sequence>
<evidence type="ECO:0000313" key="1">
    <source>
        <dbReference type="EMBL" id="MBY3064474.1"/>
    </source>
</evidence>
<proteinExistence type="predicted"/>
<protein>
    <submittedName>
        <fullName evidence="1">Uncharacterized protein</fullName>
    </submittedName>
</protein>
<reference evidence="1" key="1">
    <citation type="submission" date="2020-04" db="EMBL/GenBank/DDBJ databases">
        <title>Global-level population genomics supports evidence of horizontal gene transfer on evolution of Rhizobia in Lentils.</title>
        <authorList>
            <person name="Gai Y."/>
            <person name="Cook D."/>
            <person name="Riely B."/>
        </authorList>
    </citation>
    <scope>NUCLEOTIDE SEQUENCE</scope>
    <source>
        <strain evidence="1">TLR9</strain>
    </source>
</reference>
<evidence type="ECO:0000313" key="2">
    <source>
        <dbReference type="Proteomes" id="UP000758022"/>
    </source>
</evidence>
<dbReference type="Proteomes" id="UP000758022">
    <property type="component" value="Unassembled WGS sequence"/>
</dbReference>
<comment type="caution">
    <text evidence="1">The sequence shown here is derived from an EMBL/GenBank/DDBJ whole genome shotgun (WGS) entry which is preliminary data.</text>
</comment>
<gene>
    <name evidence="1" type="ORF">HFO74_13670</name>
</gene>
<organism evidence="1 2">
    <name type="scientific">Rhizobium laguerreae</name>
    <dbReference type="NCBI Taxonomy" id="1076926"/>
    <lineage>
        <taxon>Bacteria</taxon>
        <taxon>Pseudomonadati</taxon>
        <taxon>Pseudomonadota</taxon>
        <taxon>Alphaproteobacteria</taxon>
        <taxon>Hyphomicrobiales</taxon>
        <taxon>Rhizobiaceae</taxon>
        <taxon>Rhizobium/Agrobacterium group</taxon>
        <taxon>Rhizobium</taxon>
    </lineage>
</organism>
<dbReference type="EMBL" id="JAAXQQ010000004">
    <property type="protein sequence ID" value="MBY3064474.1"/>
    <property type="molecule type" value="Genomic_DNA"/>
</dbReference>
<accession>A0AB35FD14</accession>
<dbReference type="RefSeq" id="WP_221978877.1">
    <property type="nucleotide sequence ID" value="NZ_JAAXQQ010000004.1"/>
</dbReference>
<dbReference type="AlphaFoldDB" id="A0AB35FD14"/>
<name>A0AB35FD14_9HYPH</name>